<dbReference type="KEGG" id="psyo:PB01_03520"/>
<dbReference type="SMART" id="SM00530">
    <property type="entry name" value="HTH_XRE"/>
    <property type="match status" value="1"/>
</dbReference>
<dbReference type="EMBL" id="CP031223">
    <property type="protein sequence ID" value="QFF97959.1"/>
    <property type="molecule type" value="Genomic_DNA"/>
</dbReference>
<sequence length="132" mass="15627">MPFNEHIREYREQLDITQIEAADLLGIDHSALSKYELGKLEIPILLLPKLRRVYAIPRDKFMDMLEDTRQKSNNPGLEARENKSRYITAFQSQLKLELYDLKDFRYLLNRLNSLETKDAESLLMKIKKIDDI</sequence>
<dbReference type="PROSITE" id="PS50943">
    <property type="entry name" value="HTH_CROC1"/>
    <property type="match status" value="1"/>
</dbReference>
<gene>
    <name evidence="2" type="ORF">PB01_03520</name>
</gene>
<evidence type="ECO:0000313" key="3">
    <source>
        <dbReference type="Proteomes" id="UP000325517"/>
    </source>
</evidence>
<evidence type="ECO:0000313" key="2">
    <source>
        <dbReference type="EMBL" id="QFF97959.1"/>
    </source>
</evidence>
<organism evidence="2 3">
    <name type="scientific">Psychrobacillus glaciei</name>
    <dbReference type="NCBI Taxonomy" id="2283160"/>
    <lineage>
        <taxon>Bacteria</taxon>
        <taxon>Bacillati</taxon>
        <taxon>Bacillota</taxon>
        <taxon>Bacilli</taxon>
        <taxon>Bacillales</taxon>
        <taxon>Bacillaceae</taxon>
        <taxon>Psychrobacillus</taxon>
    </lineage>
</organism>
<dbReference type="CDD" id="cd00093">
    <property type="entry name" value="HTH_XRE"/>
    <property type="match status" value="1"/>
</dbReference>
<dbReference type="SUPFAM" id="SSF47413">
    <property type="entry name" value="lambda repressor-like DNA-binding domains"/>
    <property type="match status" value="1"/>
</dbReference>
<dbReference type="AlphaFoldDB" id="A0A5J6SJW2"/>
<dbReference type="RefSeq" id="WP_151698904.1">
    <property type="nucleotide sequence ID" value="NZ_CP031223.1"/>
</dbReference>
<dbReference type="Pfam" id="PF01381">
    <property type="entry name" value="HTH_3"/>
    <property type="match status" value="1"/>
</dbReference>
<feature type="domain" description="HTH cro/C1-type" evidence="1">
    <location>
        <begin position="7"/>
        <end position="61"/>
    </location>
</feature>
<dbReference type="GO" id="GO:0003677">
    <property type="term" value="F:DNA binding"/>
    <property type="evidence" value="ECO:0007669"/>
    <property type="project" value="InterPro"/>
</dbReference>
<reference evidence="2 3" key="1">
    <citation type="submission" date="2018-07" db="EMBL/GenBank/DDBJ databases">
        <title>Complete genome sequence of Psychrobacillus sp. PB01, isolated from iceberg, and comparative genome analysis of Psychrobacillus strains.</title>
        <authorList>
            <person name="Lee P.C."/>
        </authorList>
    </citation>
    <scope>NUCLEOTIDE SEQUENCE [LARGE SCALE GENOMIC DNA]</scope>
    <source>
        <strain evidence="2 3">PB01</strain>
    </source>
</reference>
<accession>A0A5J6SJW2</accession>
<dbReference type="InterPro" id="IPR010982">
    <property type="entry name" value="Lambda_DNA-bd_dom_sf"/>
</dbReference>
<evidence type="ECO:0000259" key="1">
    <source>
        <dbReference type="PROSITE" id="PS50943"/>
    </source>
</evidence>
<dbReference type="Gene3D" id="1.10.260.40">
    <property type="entry name" value="lambda repressor-like DNA-binding domains"/>
    <property type="match status" value="1"/>
</dbReference>
<proteinExistence type="predicted"/>
<protein>
    <submittedName>
        <fullName evidence="2">Helix-turn-helix domain-containing protein</fullName>
    </submittedName>
</protein>
<keyword evidence="3" id="KW-1185">Reference proteome</keyword>
<dbReference type="Proteomes" id="UP000325517">
    <property type="component" value="Chromosome"/>
</dbReference>
<dbReference type="OrthoDB" id="2968479at2"/>
<dbReference type="InterPro" id="IPR001387">
    <property type="entry name" value="Cro/C1-type_HTH"/>
</dbReference>
<name>A0A5J6SJW2_9BACI</name>